<dbReference type="Pfam" id="PF07676">
    <property type="entry name" value="PD40"/>
    <property type="match status" value="1"/>
</dbReference>
<evidence type="ECO:0000313" key="5">
    <source>
        <dbReference type="Proteomes" id="UP001595833"/>
    </source>
</evidence>
<dbReference type="EMBL" id="JBHSJB010000006">
    <property type="protein sequence ID" value="MFC5053268.1"/>
    <property type="molecule type" value="Genomic_DNA"/>
</dbReference>
<accession>A0ABV9XV26</accession>
<dbReference type="InterPro" id="IPR011042">
    <property type="entry name" value="6-blade_b-propeller_TolB-like"/>
</dbReference>
<name>A0ABV9XV26_9PSEU</name>
<keyword evidence="1" id="KW-0378">Hydrolase</keyword>
<evidence type="ECO:0000256" key="2">
    <source>
        <dbReference type="ARBA" id="ARBA00022825"/>
    </source>
</evidence>
<evidence type="ECO:0000313" key="4">
    <source>
        <dbReference type="EMBL" id="MFC5053268.1"/>
    </source>
</evidence>
<reference evidence="5" key="1">
    <citation type="journal article" date="2019" name="Int. J. Syst. Evol. Microbiol.">
        <title>The Global Catalogue of Microorganisms (GCM) 10K type strain sequencing project: providing services to taxonomists for standard genome sequencing and annotation.</title>
        <authorList>
            <consortium name="The Broad Institute Genomics Platform"/>
            <consortium name="The Broad Institute Genome Sequencing Center for Infectious Disease"/>
            <person name="Wu L."/>
            <person name="Ma J."/>
        </authorList>
    </citation>
    <scope>NUCLEOTIDE SEQUENCE [LARGE SCALE GENOMIC DNA]</scope>
    <source>
        <strain evidence="5">KCTC 12848</strain>
    </source>
</reference>
<dbReference type="Gene3D" id="2.120.10.30">
    <property type="entry name" value="TolB, C-terminal domain"/>
    <property type="match status" value="2"/>
</dbReference>
<gene>
    <name evidence="4" type="ORF">ACFPFM_05785</name>
</gene>
<dbReference type="SUPFAM" id="SSF53474">
    <property type="entry name" value="alpha/beta-Hydrolases"/>
    <property type="match status" value="1"/>
</dbReference>
<dbReference type="RefSeq" id="WP_344038372.1">
    <property type="nucleotide sequence ID" value="NZ_BAAAKE010000011.1"/>
</dbReference>
<sequence length="618" mass="66510">MGRWTDFEWLTGAEPGPDGTVVAYVSDLGGRPQPWLLPLAGGPARRLEVPGSVGRCAWRPDGSRLLVLTDLDGREDHRLAEVDPATGAVTWLVAEEGVRCEVGTPYGSTGQPYSPDGALLAYASNARDRAVFDVLVRDLRTGAERLVLRGDDRYLPMAFSPDSRLLLVLRLHQQTEQDLFVVDLADDRVRRLTRFDGPTKCHPVAWLPDSSGVYACTTAGRDFLGLAVLSPDGEPTWLDTPGGDVEGAALSPDGTRLAWAVNEDGWTRLRWAEVGGEPADVTCLPAGVAATEFGVDGYALRFTASGDLLVQLGRPDAAADLFLVDLPRGRARRLTDCGARLPGPLVEPTLVHAESADGLRVPCLLYRPPAAGAGSPAPVVVTVHGGPEWQSRPVFDPLVQELLSRGIGVLAPNARGSSGYGMRHQRLVYRDWGGGDLADWEAAVRLLDGVAWADTGRLGVHGASYGGFAALTCLTRLPHLWRAGVSECGTFDLVSDARSFPPTWRARAAGWLGDPDDPVDAARLAEHSPITHAHRLTAPVLVMHGENDTRTSPEDSRRMHRRLRELGKPAELVLHPGTGHGVDRAGLERTVDLIAGWFERWLVTAEATTADPSSTSPR</sequence>
<dbReference type="PANTHER" id="PTHR42776:SF27">
    <property type="entry name" value="DIPEPTIDYL PEPTIDASE FAMILY MEMBER 6"/>
    <property type="match status" value="1"/>
</dbReference>
<dbReference type="InterPro" id="IPR029058">
    <property type="entry name" value="AB_hydrolase_fold"/>
</dbReference>
<dbReference type="PANTHER" id="PTHR42776">
    <property type="entry name" value="SERINE PEPTIDASE S9 FAMILY MEMBER"/>
    <property type="match status" value="1"/>
</dbReference>
<evidence type="ECO:0000259" key="3">
    <source>
        <dbReference type="Pfam" id="PF00326"/>
    </source>
</evidence>
<dbReference type="InterPro" id="IPR001375">
    <property type="entry name" value="Peptidase_S9_cat"/>
</dbReference>
<dbReference type="Proteomes" id="UP001595833">
    <property type="component" value="Unassembled WGS sequence"/>
</dbReference>
<dbReference type="Gene3D" id="3.40.50.1820">
    <property type="entry name" value="alpha/beta hydrolase"/>
    <property type="match status" value="1"/>
</dbReference>
<comment type="caution">
    <text evidence="4">The sequence shown here is derived from an EMBL/GenBank/DDBJ whole genome shotgun (WGS) entry which is preliminary data.</text>
</comment>
<keyword evidence="2" id="KW-0720">Serine protease</keyword>
<dbReference type="Pfam" id="PF00326">
    <property type="entry name" value="Peptidase_S9"/>
    <property type="match status" value="1"/>
</dbReference>
<dbReference type="SUPFAM" id="SSF82171">
    <property type="entry name" value="DPP6 N-terminal domain-like"/>
    <property type="match status" value="1"/>
</dbReference>
<keyword evidence="2" id="KW-0645">Protease</keyword>
<protein>
    <submittedName>
        <fullName evidence="4">S9 family peptidase</fullName>
    </submittedName>
</protein>
<proteinExistence type="predicted"/>
<feature type="domain" description="Peptidase S9 prolyl oligopeptidase catalytic" evidence="3">
    <location>
        <begin position="399"/>
        <end position="602"/>
    </location>
</feature>
<evidence type="ECO:0000256" key="1">
    <source>
        <dbReference type="ARBA" id="ARBA00022801"/>
    </source>
</evidence>
<keyword evidence="5" id="KW-1185">Reference proteome</keyword>
<organism evidence="4 5">
    <name type="scientific">Saccharothrix xinjiangensis</name>
    <dbReference type="NCBI Taxonomy" id="204798"/>
    <lineage>
        <taxon>Bacteria</taxon>
        <taxon>Bacillati</taxon>
        <taxon>Actinomycetota</taxon>
        <taxon>Actinomycetes</taxon>
        <taxon>Pseudonocardiales</taxon>
        <taxon>Pseudonocardiaceae</taxon>
        <taxon>Saccharothrix</taxon>
    </lineage>
</organism>
<dbReference type="InterPro" id="IPR011659">
    <property type="entry name" value="WD40"/>
</dbReference>